<comment type="caution">
    <text evidence="8">The sequence shown here is derived from an EMBL/GenBank/DDBJ whole genome shotgun (WGS) entry which is preliminary data.</text>
</comment>
<name>A0AB33Z462_9GAMM</name>
<dbReference type="GO" id="GO:0008942">
    <property type="term" value="F:nitrite reductase [NAD(P)H] activity"/>
    <property type="evidence" value="ECO:0007669"/>
    <property type="project" value="InterPro"/>
</dbReference>
<protein>
    <submittedName>
        <fullName evidence="8">Nitrate reductase electron transfer subunit, small subunit</fullName>
    </submittedName>
</protein>
<evidence type="ECO:0000256" key="3">
    <source>
        <dbReference type="ARBA" id="ARBA00023002"/>
    </source>
</evidence>
<keyword evidence="9" id="KW-1185">Reference proteome</keyword>
<dbReference type="GO" id="GO:0042128">
    <property type="term" value="P:nitrate assimilation"/>
    <property type="evidence" value="ECO:0007669"/>
    <property type="project" value="UniProtKB-KW"/>
</dbReference>
<dbReference type="InterPro" id="IPR017941">
    <property type="entry name" value="Rieske_2Fe-2S"/>
</dbReference>
<proteinExistence type="predicted"/>
<sequence length="115" mass="12570">MVNELKSSEVDVCALTDLNENAGTAALIDERQIALFYVKKTEQVYALSNYDPFSEVNVLSRGIIGSIGDELVVASPIYKQHFNLETGQCLEDESVCINAYPVKIINGRVVVGTNS</sequence>
<evidence type="ECO:0000256" key="5">
    <source>
        <dbReference type="ARBA" id="ARBA00023014"/>
    </source>
</evidence>
<evidence type="ECO:0000259" key="7">
    <source>
        <dbReference type="PROSITE" id="PS51296"/>
    </source>
</evidence>
<accession>A0AB33Z462</accession>
<gene>
    <name evidence="8" type="ORF">L196_00825</name>
</gene>
<organism evidence="8 9">
    <name type="scientific">Cycloclasticus pugetii</name>
    <dbReference type="NCBI Taxonomy" id="34068"/>
    <lineage>
        <taxon>Bacteria</taxon>
        <taxon>Pseudomonadati</taxon>
        <taxon>Pseudomonadota</taxon>
        <taxon>Gammaproteobacteria</taxon>
        <taxon>Thiotrichales</taxon>
        <taxon>Piscirickettsiaceae</taxon>
        <taxon>Cycloclasticus</taxon>
    </lineage>
</organism>
<dbReference type="InterPro" id="IPR012748">
    <property type="entry name" value="Rieske-like_NirD"/>
</dbReference>
<dbReference type="SUPFAM" id="SSF50022">
    <property type="entry name" value="ISP domain"/>
    <property type="match status" value="1"/>
</dbReference>
<keyword evidence="1" id="KW-0001">2Fe-2S</keyword>
<evidence type="ECO:0000256" key="6">
    <source>
        <dbReference type="ARBA" id="ARBA00023063"/>
    </source>
</evidence>
<dbReference type="GO" id="GO:0051537">
    <property type="term" value="F:2 iron, 2 sulfur cluster binding"/>
    <property type="evidence" value="ECO:0007669"/>
    <property type="project" value="UniProtKB-KW"/>
</dbReference>
<evidence type="ECO:0000313" key="9">
    <source>
        <dbReference type="Proteomes" id="UP000015462"/>
    </source>
</evidence>
<dbReference type="EMBL" id="ASHL01000001">
    <property type="protein sequence ID" value="EPD13998.1"/>
    <property type="molecule type" value="Genomic_DNA"/>
</dbReference>
<keyword evidence="4" id="KW-0408">Iron</keyword>
<feature type="domain" description="Rieske" evidence="7">
    <location>
        <begin position="10"/>
        <end position="111"/>
    </location>
</feature>
<dbReference type="PANTHER" id="PTHR40562">
    <property type="match status" value="1"/>
</dbReference>
<keyword evidence="6" id="KW-0534">Nitrate assimilation</keyword>
<dbReference type="InterPro" id="IPR036922">
    <property type="entry name" value="Rieske_2Fe-2S_sf"/>
</dbReference>
<keyword evidence="5" id="KW-0411">Iron-sulfur</keyword>
<keyword evidence="2" id="KW-0479">Metal-binding</keyword>
<dbReference type="PANTHER" id="PTHR40562:SF1">
    <property type="entry name" value="NITRITE REDUCTASE (NADH) SMALL SUBUNIT"/>
    <property type="match status" value="1"/>
</dbReference>
<evidence type="ECO:0000256" key="4">
    <source>
        <dbReference type="ARBA" id="ARBA00023004"/>
    </source>
</evidence>
<evidence type="ECO:0000256" key="2">
    <source>
        <dbReference type="ARBA" id="ARBA00022723"/>
    </source>
</evidence>
<dbReference type="CDD" id="cd03529">
    <property type="entry name" value="Rieske_NirD"/>
    <property type="match status" value="1"/>
</dbReference>
<dbReference type="Proteomes" id="UP000015462">
    <property type="component" value="Unassembled WGS sequence"/>
</dbReference>
<dbReference type="PROSITE" id="PS51300">
    <property type="entry name" value="NIRD"/>
    <property type="match status" value="1"/>
</dbReference>
<reference evidence="8 9" key="1">
    <citation type="journal article" date="2013" name="Genome Announc.">
        <title>Genome Sequence of the Pyrene- and Fluoranthene-Degrading Bacterium Cycloclasticus sp. Strain PY97M.</title>
        <authorList>
            <person name="Cui Z."/>
            <person name="Xu G."/>
            <person name="Li Q."/>
            <person name="Gao W."/>
            <person name="Zheng L."/>
        </authorList>
    </citation>
    <scope>NUCLEOTIDE SEQUENCE [LARGE SCALE GENOMIC DNA]</scope>
    <source>
        <strain evidence="8 9">PY97M</strain>
    </source>
</reference>
<dbReference type="Pfam" id="PF13806">
    <property type="entry name" value="Rieske_2"/>
    <property type="match status" value="1"/>
</dbReference>
<evidence type="ECO:0000313" key="8">
    <source>
        <dbReference type="EMBL" id="EPD13998.1"/>
    </source>
</evidence>
<dbReference type="GO" id="GO:0046872">
    <property type="term" value="F:metal ion binding"/>
    <property type="evidence" value="ECO:0007669"/>
    <property type="project" value="UniProtKB-KW"/>
</dbReference>
<dbReference type="PROSITE" id="PS51296">
    <property type="entry name" value="RIESKE"/>
    <property type="match status" value="1"/>
</dbReference>
<dbReference type="Gene3D" id="2.102.10.10">
    <property type="entry name" value="Rieske [2Fe-2S] iron-sulphur domain"/>
    <property type="match status" value="1"/>
</dbReference>
<evidence type="ECO:0000256" key="1">
    <source>
        <dbReference type="ARBA" id="ARBA00022714"/>
    </source>
</evidence>
<dbReference type="NCBIfam" id="TIGR02378">
    <property type="entry name" value="nirD_assim_sml"/>
    <property type="match status" value="1"/>
</dbReference>
<keyword evidence="3" id="KW-0560">Oxidoreductase</keyword>
<dbReference type="InterPro" id="IPR017881">
    <property type="entry name" value="NirD"/>
</dbReference>
<dbReference type="AlphaFoldDB" id="A0AB33Z462"/>